<evidence type="ECO:0000313" key="2">
    <source>
        <dbReference type="EMBL" id="OGG44633.1"/>
    </source>
</evidence>
<comment type="similarity">
    <text evidence="1">Belongs to the phD/YefM antitoxin family.</text>
</comment>
<dbReference type="SUPFAM" id="SSF143120">
    <property type="entry name" value="YefM-like"/>
    <property type="match status" value="1"/>
</dbReference>
<comment type="caution">
    <text evidence="2">The sequence shown here is derived from an EMBL/GenBank/DDBJ whole genome shotgun (WGS) entry which is preliminary data.</text>
</comment>
<dbReference type="InterPro" id="IPR036165">
    <property type="entry name" value="YefM-like_sf"/>
</dbReference>
<gene>
    <name evidence="2" type="ORF">A2841_00705</name>
</gene>
<organism evidence="2 3">
    <name type="scientific">Candidatus Kaiserbacteria bacterium RIFCSPHIGHO2_01_FULL_48_10</name>
    <dbReference type="NCBI Taxonomy" id="1798476"/>
    <lineage>
        <taxon>Bacteria</taxon>
        <taxon>Candidatus Kaiseribacteriota</taxon>
    </lineage>
</organism>
<evidence type="ECO:0000313" key="3">
    <source>
        <dbReference type="Proteomes" id="UP000178249"/>
    </source>
</evidence>
<proteinExistence type="inferred from homology"/>
<name>A0A1F6C699_9BACT</name>
<dbReference type="Proteomes" id="UP000178249">
    <property type="component" value="Unassembled WGS sequence"/>
</dbReference>
<sequence length="112" mass="12687">MERLKLVVDRFGDRHQRITTRQLRENLAEVFKFVERNNRVLLTKHGEDRAGMVPIQDVMVLDALPGNVRQLILAALDEGETNPKLQTAAGIKLFRFMVLNCLQTSKVGSASK</sequence>
<evidence type="ECO:0000256" key="1">
    <source>
        <dbReference type="ARBA" id="ARBA00009981"/>
    </source>
</evidence>
<dbReference type="EMBL" id="MFKP01000005">
    <property type="protein sequence ID" value="OGG44633.1"/>
    <property type="molecule type" value="Genomic_DNA"/>
</dbReference>
<evidence type="ECO:0008006" key="4">
    <source>
        <dbReference type="Google" id="ProtNLM"/>
    </source>
</evidence>
<accession>A0A1F6C699</accession>
<reference evidence="2 3" key="1">
    <citation type="journal article" date="2016" name="Nat. Commun.">
        <title>Thousands of microbial genomes shed light on interconnected biogeochemical processes in an aquifer system.</title>
        <authorList>
            <person name="Anantharaman K."/>
            <person name="Brown C.T."/>
            <person name="Hug L.A."/>
            <person name="Sharon I."/>
            <person name="Castelle C.J."/>
            <person name="Probst A.J."/>
            <person name="Thomas B.C."/>
            <person name="Singh A."/>
            <person name="Wilkins M.J."/>
            <person name="Karaoz U."/>
            <person name="Brodie E.L."/>
            <person name="Williams K.H."/>
            <person name="Hubbard S.S."/>
            <person name="Banfield J.F."/>
        </authorList>
    </citation>
    <scope>NUCLEOTIDE SEQUENCE [LARGE SCALE GENOMIC DNA]</scope>
</reference>
<dbReference type="AlphaFoldDB" id="A0A1F6C699"/>
<protein>
    <recommendedName>
        <fullName evidence="4">Antitoxin</fullName>
    </recommendedName>
</protein>